<name>A0A8S5SHG0_9CAUD</name>
<dbReference type="EMBL" id="BK032592">
    <property type="protein sequence ID" value="DAF50095.1"/>
    <property type="molecule type" value="Genomic_DNA"/>
</dbReference>
<sequence>MAVSSFLCPFKHVFRGQQVQVYSNASVSPTFDF</sequence>
<accession>A0A8S5SHG0</accession>
<organism evidence="1">
    <name type="scientific">Siphoviridae sp. ctzyE57</name>
    <dbReference type="NCBI Taxonomy" id="2827982"/>
    <lineage>
        <taxon>Viruses</taxon>
        <taxon>Duplodnaviria</taxon>
        <taxon>Heunggongvirae</taxon>
        <taxon>Uroviricota</taxon>
        <taxon>Caudoviricetes</taxon>
    </lineage>
</organism>
<protein>
    <submittedName>
        <fullName evidence="1">Uncharacterized protein</fullName>
    </submittedName>
</protein>
<evidence type="ECO:0000313" key="1">
    <source>
        <dbReference type="EMBL" id="DAF50095.1"/>
    </source>
</evidence>
<reference evidence="1" key="1">
    <citation type="journal article" date="2021" name="Proc. Natl. Acad. Sci. U.S.A.">
        <title>A Catalog of Tens of Thousands of Viruses from Human Metagenomes Reveals Hidden Associations with Chronic Diseases.</title>
        <authorList>
            <person name="Tisza M.J."/>
            <person name="Buck C.B."/>
        </authorList>
    </citation>
    <scope>NUCLEOTIDE SEQUENCE</scope>
    <source>
        <strain evidence="1">CtzyE57</strain>
    </source>
</reference>
<proteinExistence type="predicted"/>